<dbReference type="InterPro" id="IPR013320">
    <property type="entry name" value="ConA-like_dom_sf"/>
</dbReference>
<feature type="signal peptide" evidence="7">
    <location>
        <begin position="1"/>
        <end position="19"/>
    </location>
</feature>
<keyword evidence="2 6" id="KW-0378">Hydrolase</keyword>
<evidence type="ECO:0000256" key="3">
    <source>
        <dbReference type="ARBA" id="ARBA00023295"/>
    </source>
</evidence>
<keyword evidence="10" id="KW-1185">Reference proteome</keyword>
<protein>
    <submittedName>
        <fullName evidence="9">Beta-xylosidase</fullName>
    </submittedName>
</protein>
<comment type="caution">
    <text evidence="9">The sequence shown here is derived from an EMBL/GenBank/DDBJ whole genome shotgun (WGS) entry which is preliminary data.</text>
</comment>
<reference evidence="9 10" key="1">
    <citation type="submission" date="2018-11" db="EMBL/GenBank/DDBJ databases">
        <title>Genomic Encyclopedia of Type Strains, Phase IV (KMG-IV): sequencing the most valuable type-strain genomes for metagenomic binning, comparative biology and taxonomic classification.</title>
        <authorList>
            <person name="Goeker M."/>
        </authorList>
    </citation>
    <scope>NUCLEOTIDE SEQUENCE [LARGE SCALE GENOMIC DNA]</scope>
    <source>
        <strain evidence="9 10">DSM 16974</strain>
    </source>
</reference>
<keyword evidence="7" id="KW-0732">Signal</keyword>
<dbReference type="Proteomes" id="UP000273643">
    <property type="component" value="Unassembled WGS sequence"/>
</dbReference>
<evidence type="ECO:0000256" key="1">
    <source>
        <dbReference type="ARBA" id="ARBA00009865"/>
    </source>
</evidence>
<feature type="chain" id="PRO_5018268241" evidence="7">
    <location>
        <begin position="20"/>
        <end position="549"/>
    </location>
</feature>
<dbReference type="Pfam" id="PF04616">
    <property type="entry name" value="Glyco_hydro_43"/>
    <property type="match status" value="1"/>
</dbReference>
<evidence type="ECO:0000256" key="4">
    <source>
        <dbReference type="PIRSR" id="PIRSR606710-1"/>
    </source>
</evidence>
<evidence type="ECO:0000256" key="5">
    <source>
        <dbReference type="PIRSR" id="PIRSR606710-2"/>
    </source>
</evidence>
<keyword evidence="3 6" id="KW-0326">Glycosidase</keyword>
<dbReference type="PANTHER" id="PTHR42812:SF12">
    <property type="entry name" value="BETA-XYLOSIDASE-RELATED"/>
    <property type="match status" value="1"/>
</dbReference>
<evidence type="ECO:0000313" key="9">
    <source>
        <dbReference type="EMBL" id="ROQ20781.1"/>
    </source>
</evidence>
<evidence type="ECO:0000259" key="8">
    <source>
        <dbReference type="Pfam" id="PF17851"/>
    </source>
</evidence>
<feature type="active site" description="Proton acceptor" evidence="4">
    <location>
        <position position="55"/>
    </location>
</feature>
<dbReference type="GO" id="GO:0004553">
    <property type="term" value="F:hydrolase activity, hydrolyzing O-glycosyl compounds"/>
    <property type="evidence" value="ECO:0007669"/>
    <property type="project" value="InterPro"/>
</dbReference>
<evidence type="ECO:0000256" key="7">
    <source>
        <dbReference type="SAM" id="SignalP"/>
    </source>
</evidence>
<evidence type="ECO:0000256" key="6">
    <source>
        <dbReference type="RuleBase" id="RU361187"/>
    </source>
</evidence>
<comment type="similarity">
    <text evidence="1 6">Belongs to the glycosyl hydrolase 43 family.</text>
</comment>
<gene>
    <name evidence="9" type="ORF">EDC38_1398</name>
</gene>
<dbReference type="GO" id="GO:0005975">
    <property type="term" value="P:carbohydrate metabolic process"/>
    <property type="evidence" value="ECO:0007669"/>
    <property type="project" value="InterPro"/>
</dbReference>
<organism evidence="9 10">
    <name type="scientific">Marinimicrobium koreense</name>
    <dbReference type="NCBI Taxonomy" id="306545"/>
    <lineage>
        <taxon>Bacteria</taxon>
        <taxon>Pseudomonadati</taxon>
        <taxon>Pseudomonadota</taxon>
        <taxon>Gammaproteobacteria</taxon>
        <taxon>Cellvibrionales</taxon>
        <taxon>Cellvibrionaceae</taxon>
        <taxon>Marinimicrobium</taxon>
    </lineage>
</organism>
<feature type="active site" description="Proton donor" evidence="4">
    <location>
        <position position="225"/>
    </location>
</feature>
<proteinExistence type="inferred from homology"/>
<dbReference type="RefSeq" id="WP_123637880.1">
    <property type="nucleotide sequence ID" value="NZ_RJUK01000001.1"/>
</dbReference>
<evidence type="ECO:0000313" key="10">
    <source>
        <dbReference type="Proteomes" id="UP000273643"/>
    </source>
</evidence>
<dbReference type="AlphaFoldDB" id="A0A3N1NZF7"/>
<dbReference type="EMBL" id="RJUK01000001">
    <property type="protein sequence ID" value="ROQ20781.1"/>
    <property type="molecule type" value="Genomic_DNA"/>
</dbReference>
<dbReference type="Gene3D" id="2.60.120.200">
    <property type="match status" value="1"/>
</dbReference>
<sequence length="549" mass="61671">MRQRTLLAALGAASLFLFGCQSTPSSDSSTVTAPWVSDLGDGTYKNPVIYADYSDPDVVQVDGTYYMTSSSFNSAPGLPLLTSKDMVNWELVGHAVDRQIPHEVFDVPQHGNGIWAPCLRYHDGKFWIFWGDPDFGIYQVHAEDFAGPWSEPHLVVPGKGAGLIDPTPLWDDDGQAYLLHGWAKSRAGLNNILTLRRMAPDASEVYDEGETVIDGFQLPGYRTLEGPKFYKRNGYYYIFAPAGGVEPGWQSVFRARNVEGPYEDRIVLAQGDTEVNGPHQGAWVQTPEGDDWFIHFQSKETYGRIVHLQPVRWRDDWPEMGQNVNADGLGEPVLRHRKPVDGFPVKVPVTTDEFSGDQLGVQWQWNANYYDEWFSLTERAGHLRLLAHDFDSPNGEDNLWLNPALVMQKVPAPAFTMTTVLEVNTRHNGDRAGLVMFGEDYGWIGLEQRDGQTRLVQKTCVDARTGCDEQTQGDIAYAGEGRIYLRLHFHDNQTVDFEYSLDGDDYQLLGERFQTRRGRWVGGKIGLFVEGGEGAYADADYFRVTPPAR</sequence>
<name>A0A3N1NZF7_9GAMM</name>
<dbReference type="PANTHER" id="PTHR42812">
    <property type="entry name" value="BETA-XYLOSIDASE"/>
    <property type="match status" value="1"/>
</dbReference>
<dbReference type="PROSITE" id="PS51257">
    <property type="entry name" value="PROKAR_LIPOPROTEIN"/>
    <property type="match status" value="1"/>
</dbReference>
<dbReference type="Pfam" id="PF17851">
    <property type="entry name" value="GH43_C2"/>
    <property type="match status" value="1"/>
</dbReference>
<dbReference type="SUPFAM" id="SSF49899">
    <property type="entry name" value="Concanavalin A-like lectins/glucanases"/>
    <property type="match status" value="1"/>
</dbReference>
<dbReference type="InterPro" id="IPR041542">
    <property type="entry name" value="GH43_C2"/>
</dbReference>
<feature type="site" description="Important for catalytic activity, responsible for pKa modulation of the active site Glu and correct orientation of both the proton donor and substrate" evidence="5">
    <location>
        <position position="165"/>
    </location>
</feature>
<accession>A0A3N1NZF7</accession>
<evidence type="ECO:0000256" key="2">
    <source>
        <dbReference type="ARBA" id="ARBA00022801"/>
    </source>
</evidence>
<dbReference type="CDD" id="cd09001">
    <property type="entry name" value="GH43_FsAxh1-like"/>
    <property type="match status" value="1"/>
</dbReference>
<dbReference type="OrthoDB" id="9801455at2"/>
<dbReference type="InterPro" id="IPR051795">
    <property type="entry name" value="Glycosyl_Hydrlase_43"/>
</dbReference>
<dbReference type="InterPro" id="IPR006710">
    <property type="entry name" value="Glyco_hydro_43"/>
</dbReference>
<dbReference type="SUPFAM" id="SSF75005">
    <property type="entry name" value="Arabinanase/levansucrase/invertase"/>
    <property type="match status" value="1"/>
</dbReference>
<dbReference type="Gene3D" id="2.115.10.20">
    <property type="entry name" value="Glycosyl hydrolase domain, family 43"/>
    <property type="match status" value="1"/>
</dbReference>
<feature type="domain" description="Beta-xylosidase C-terminal Concanavalin A-like" evidence="8">
    <location>
        <begin position="351"/>
        <end position="544"/>
    </location>
</feature>
<dbReference type="InterPro" id="IPR023296">
    <property type="entry name" value="Glyco_hydro_beta-prop_sf"/>
</dbReference>